<evidence type="ECO:0000313" key="8">
    <source>
        <dbReference type="EMBL" id="CAL4905609.1"/>
    </source>
</evidence>
<dbReference type="Proteomes" id="UP001497457">
    <property type="component" value="Chromosome 12b"/>
</dbReference>
<protein>
    <recommendedName>
        <fullName evidence="6">RING-type domain-containing protein</fullName>
    </recommendedName>
</protein>
<feature type="region of interest" description="Disordered" evidence="5">
    <location>
        <begin position="1"/>
        <end position="71"/>
    </location>
</feature>
<dbReference type="AlphaFoldDB" id="A0ABC8WBG3"/>
<evidence type="ECO:0000256" key="3">
    <source>
        <dbReference type="ARBA" id="ARBA00022833"/>
    </source>
</evidence>
<feature type="compositionally biased region" description="Basic and acidic residues" evidence="5">
    <location>
        <begin position="26"/>
        <end position="38"/>
    </location>
</feature>
<keyword evidence="9" id="KW-1185">Reference proteome</keyword>
<dbReference type="PANTHER" id="PTHR45931">
    <property type="entry name" value="SI:CH211-59O9.10"/>
    <property type="match status" value="1"/>
</dbReference>
<feature type="compositionally biased region" description="Pro residues" evidence="5">
    <location>
        <begin position="15"/>
        <end position="25"/>
    </location>
</feature>
<evidence type="ECO:0000256" key="1">
    <source>
        <dbReference type="ARBA" id="ARBA00022723"/>
    </source>
</evidence>
<dbReference type="Proteomes" id="UP001497457">
    <property type="component" value="Chromosome 11b"/>
</dbReference>
<evidence type="ECO:0000256" key="4">
    <source>
        <dbReference type="PROSITE-ProRule" id="PRU00175"/>
    </source>
</evidence>
<evidence type="ECO:0000256" key="2">
    <source>
        <dbReference type="ARBA" id="ARBA00022771"/>
    </source>
</evidence>
<dbReference type="PANTHER" id="PTHR45931:SF5">
    <property type="entry name" value="RING-TYPE DOMAIN-CONTAINING PROTEIN"/>
    <property type="match status" value="1"/>
</dbReference>
<keyword evidence="1" id="KW-0479">Metal-binding</keyword>
<name>A0ABC8WBG3_9POAL</name>
<reference evidence="8" key="1">
    <citation type="submission" date="2024-10" db="EMBL/GenBank/DDBJ databases">
        <authorList>
            <person name="Ryan C."/>
        </authorList>
    </citation>
    <scope>NUCLEOTIDE SEQUENCE [LARGE SCALE GENOMIC DNA]</scope>
</reference>
<proteinExistence type="predicted"/>
<dbReference type="InterPro" id="IPR051834">
    <property type="entry name" value="RING_finger_E3_ligase"/>
</dbReference>
<dbReference type="InterPro" id="IPR001841">
    <property type="entry name" value="Znf_RING"/>
</dbReference>
<accession>A0ABC8WBG3</accession>
<feature type="domain" description="RING-type" evidence="6">
    <location>
        <begin position="222"/>
        <end position="265"/>
    </location>
</feature>
<dbReference type="Pfam" id="PF13639">
    <property type="entry name" value="zf-RING_2"/>
    <property type="match status" value="1"/>
</dbReference>
<evidence type="ECO:0000259" key="6">
    <source>
        <dbReference type="PROSITE" id="PS50089"/>
    </source>
</evidence>
<evidence type="ECO:0000313" key="7">
    <source>
        <dbReference type="EMBL" id="CAL4898284.1"/>
    </source>
</evidence>
<dbReference type="EMBL" id="OZ075122">
    <property type="protein sequence ID" value="CAL4905609.1"/>
    <property type="molecule type" value="Genomic_DNA"/>
</dbReference>
<evidence type="ECO:0000313" key="9">
    <source>
        <dbReference type="Proteomes" id="UP001497457"/>
    </source>
</evidence>
<organism evidence="8 9">
    <name type="scientific">Urochloa decumbens</name>
    <dbReference type="NCBI Taxonomy" id="240449"/>
    <lineage>
        <taxon>Eukaryota</taxon>
        <taxon>Viridiplantae</taxon>
        <taxon>Streptophyta</taxon>
        <taxon>Embryophyta</taxon>
        <taxon>Tracheophyta</taxon>
        <taxon>Spermatophyta</taxon>
        <taxon>Magnoliopsida</taxon>
        <taxon>Liliopsida</taxon>
        <taxon>Poales</taxon>
        <taxon>Poaceae</taxon>
        <taxon>PACMAD clade</taxon>
        <taxon>Panicoideae</taxon>
        <taxon>Panicodae</taxon>
        <taxon>Paniceae</taxon>
        <taxon>Melinidinae</taxon>
        <taxon>Urochloa</taxon>
    </lineage>
</organism>
<keyword evidence="2 4" id="KW-0863">Zinc-finger</keyword>
<dbReference type="Gene3D" id="3.30.40.10">
    <property type="entry name" value="Zinc/RING finger domain, C3HC4 (zinc finger)"/>
    <property type="match status" value="1"/>
</dbReference>
<dbReference type="SUPFAM" id="SSF57850">
    <property type="entry name" value="RING/U-box"/>
    <property type="match status" value="1"/>
</dbReference>
<dbReference type="EMBL" id="OZ075121">
    <property type="protein sequence ID" value="CAL4898284.1"/>
    <property type="molecule type" value="Genomic_DNA"/>
</dbReference>
<dbReference type="PROSITE" id="PS50089">
    <property type="entry name" value="ZF_RING_2"/>
    <property type="match status" value="1"/>
</dbReference>
<dbReference type="InterPro" id="IPR013083">
    <property type="entry name" value="Znf_RING/FYVE/PHD"/>
</dbReference>
<dbReference type="GO" id="GO:0008270">
    <property type="term" value="F:zinc ion binding"/>
    <property type="evidence" value="ECO:0007669"/>
    <property type="project" value="UniProtKB-KW"/>
</dbReference>
<dbReference type="SMART" id="SM00184">
    <property type="entry name" value="RING"/>
    <property type="match status" value="1"/>
</dbReference>
<evidence type="ECO:0000256" key="5">
    <source>
        <dbReference type="SAM" id="MobiDB-lite"/>
    </source>
</evidence>
<sequence>MPIASKLLYFQRRPSPAPPDPGPEPPDPRRRAGRDATARQRRRSSLSSLHKPGQEPVPGNPRDATKCLGPAGNITEHVAGISCSTRLNRSVSDHGRLPDAVQQARERLLQRLNSVDLSGRRQKTCPLETSWAGLTRPADFSPDCILATLTNCFQPGEPIAARKVEESTADVEPVCTDAEECAPITLFPEGEPVPEVEERSACNGVAAEEGDDRSCEEAPAECSICLERCCAAAGDGLTQLHCRHIFHSACLERWLRSRGDCPYCRATVLCS</sequence>
<gene>
    <name evidence="8" type="ORF">URODEC1_LOCUS11741</name>
    <name evidence="7" type="ORF">URODEC1_LOCUS7673</name>
</gene>
<keyword evidence="3" id="KW-0862">Zinc</keyword>